<feature type="compositionally biased region" description="Low complexity" evidence="8">
    <location>
        <begin position="124"/>
        <end position="137"/>
    </location>
</feature>
<evidence type="ECO:0000256" key="3">
    <source>
        <dbReference type="ARBA" id="ARBA00022737"/>
    </source>
</evidence>
<dbReference type="GO" id="GO:0005654">
    <property type="term" value="C:nucleoplasm"/>
    <property type="evidence" value="ECO:0007669"/>
    <property type="project" value="UniProtKB-ARBA"/>
</dbReference>
<sequence>MSVAFAPHRQRGKGDITPAGIQKLLDENNQLIQCIMDFQSKGKTAECSQYQQMLHRNLVYLATIADSNQNMQSLLPAPPTQNMPMGPGGMNQSGAPPQPPHGHTMPSEGMVSGGPPAPHMQNQMNGQMPGPNHMPMQGPGPGPNQPPNMPSGSMNMPPSSHGTMGGYNHAVPSSQGIPAQSQMNMTQGQPMGTYGPRPNMNMQPNQGPMMHQQPPSQQYNMPPGGAGQHYQGQQNPMGMMGQVNQGNHVMGQRPMPPYRPPQQGPPQQYPGQEDYYGDQYSHAGQGASEGNAQYGQQQEAYQQGPPQQQGYPPQQQYPGQQGYPPQQQAYGPSQNAPGQYPNYPQGQGQQYGGYRPPQPGPPQGQQQRPYGYDQLLFDIFIFEYSGAHEEIKTRGFEPLTSSVRSKGPVWKLPAMREGHSDPHNSALICCSTLRWDAAVWTDHHTLRGQHKHDVHDRCCHDVTSRQYRPKASKSLPTIMTDHHKANAWTRERQVKPRSTFESSQQLGWKVLHDMEHGHRVRSVLSQKVVVLDGRPTIFPNEYSIFSTIMLHIWAIRYDNSSLFNDLLHTSTMAPSVTTAVRDLDGLYYPGFNFSVIHEGQAVSDSFWSIMSNLPRMMILPLEAAQKNVSLLNHFYQKGDQSVCRRRRVADGELRQRRRQGEQADSGFRVRLQIRGPADPAIRILP</sequence>
<reference evidence="10 11" key="1">
    <citation type="journal article" date="2021" name="Sci. Rep.">
        <title>Chromosome anchoring in Senegalese sole (Solea senegalensis) reveals sex-associated markers and genome rearrangements in flatfish.</title>
        <authorList>
            <person name="Guerrero-Cozar I."/>
            <person name="Gomez-Garrido J."/>
            <person name="Berbel C."/>
            <person name="Martinez-Blanch J.F."/>
            <person name="Alioto T."/>
            <person name="Claros M.G."/>
            <person name="Gagnaire P.A."/>
            <person name="Manchado M."/>
        </authorList>
    </citation>
    <scope>NUCLEOTIDE SEQUENCE [LARGE SCALE GENOMIC DNA]</scope>
    <source>
        <strain evidence="10">Sse05_10M</strain>
    </source>
</reference>
<keyword evidence="4" id="KW-0805">Transcription regulation</keyword>
<feature type="compositionally biased region" description="Low complexity" evidence="8">
    <location>
        <begin position="231"/>
        <end position="253"/>
    </location>
</feature>
<comment type="similarity">
    <text evidence="2">Belongs to the SS18 family.</text>
</comment>
<evidence type="ECO:0000256" key="7">
    <source>
        <dbReference type="ARBA" id="ARBA00023242"/>
    </source>
</evidence>
<dbReference type="Pfam" id="PF05030">
    <property type="entry name" value="SSXT"/>
    <property type="match status" value="1"/>
</dbReference>
<keyword evidence="5" id="KW-0010">Activator</keyword>
<evidence type="ECO:0000256" key="2">
    <source>
        <dbReference type="ARBA" id="ARBA00007945"/>
    </source>
</evidence>
<feature type="compositionally biased region" description="Low complexity" evidence="8">
    <location>
        <begin position="204"/>
        <end position="215"/>
    </location>
</feature>
<feature type="domain" description="SS18 N-terminal" evidence="9">
    <location>
        <begin position="14"/>
        <end position="73"/>
    </location>
</feature>
<evidence type="ECO:0000259" key="9">
    <source>
        <dbReference type="Pfam" id="PF05030"/>
    </source>
</evidence>
<evidence type="ECO:0000256" key="1">
    <source>
        <dbReference type="ARBA" id="ARBA00004123"/>
    </source>
</evidence>
<dbReference type="GO" id="GO:0003713">
    <property type="term" value="F:transcription coactivator activity"/>
    <property type="evidence" value="ECO:0007669"/>
    <property type="project" value="TreeGrafter"/>
</dbReference>
<feature type="compositionally biased region" description="Low complexity" evidence="8">
    <location>
        <begin position="269"/>
        <end position="280"/>
    </location>
</feature>
<evidence type="ECO:0000313" key="10">
    <source>
        <dbReference type="EMBL" id="KAG7525209.1"/>
    </source>
</evidence>
<evidence type="ECO:0000256" key="8">
    <source>
        <dbReference type="SAM" id="MobiDB-lite"/>
    </source>
</evidence>
<feature type="compositionally biased region" description="Pro residues" evidence="8">
    <location>
        <begin position="254"/>
        <end position="268"/>
    </location>
</feature>
<dbReference type="InterPro" id="IPR007726">
    <property type="entry name" value="SS18_N"/>
</dbReference>
<dbReference type="PANTHER" id="PTHR23107:SF2">
    <property type="entry name" value="PROTEIN SSXT"/>
    <property type="match status" value="1"/>
</dbReference>
<feature type="compositionally biased region" description="Pro residues" evidence="8">
    <location>
        <begin position="138"/>
        <end position="149"/>
    </location>
</feature>
<dbReference type="EMBL" id="JAGKHQ010000001">
    <property type="protein sequence ID" value="KAG7525209.1"/>
    <property type="molecule type" value="Genomic_DNA"/>
</dbReference>
<keyword evidence="3" id="KW-0677">Repeat</keyword>
<keyword evidence="6" id="KW-0804">Transcription</keyword>
<accession>A0AAV6T752</accession>
<proteinExistence type="inferred from homology"/>
<comment type="caution">
    <text evidence="10">The sequence shown here is derived from an EMBL/GenBank/DDBJ whole genome shotgun (WGS) entry which is preliminary data.</text>
</comment>
<keyword evidence="7" id="KW-0539">Nucleus</keyword>
<dbReference type="Proteomes" id="UP000693946">
    <property type="component" value="Linkage Group LG1"/>
</dbReference>
<dbReference type="GO" id="GO:0045944">
    <property type="term" value="P:positive regulation of transcription by RNA polymerase II"/>
    <property type="evidence" value="ECO:0007669"/>
    <property type="project" value="TreeGrafter"/>
</dbReference>
<feature type="compositionally biased region" description="Low complexity" evidence="8">
    <location>
        <begin position="292"/>
        <end position="355"/>
    </location>
</feature>
<name>A0AAV6T752_SOLSE</name>
<dbReference type="AlphaFoldDB" id="A0AAV6T752"/>
<feature type="region of interest" description="Disordered" evidence="8">
    <location>
        <begin position="81"/>
        <end position="156"/>
    </location>
</feature>
<keyword evidence="11" id="KW-1185">Reference proteome</keyword>
<organism evidence="10 11">
    <name type="scientific">Solea senegalensis</name>
    <name type="common">Senegalese sole</name>
    <dbReference type="NCBI Taxonomy" id="28829"/>
    <lineage>
        <taxon>Eukaryota</taxon>
        <taxon>Metazoa</taxon>
        <taxon>Chordata</taxon>
        <taxon>Craniata</taxon>
        <taxon>Vertebrata</taxon>
        <taxon>Euteleostomi</taxon>
        <taxon>Actinopterygii</taxon>
        <taxon>Neopterygii</taxon>
        <taxon>Teleostei</taxon>
        <taxon>Neoteleostei</taxon>
        <taxon>Acanthomorphata</taxon>
        <taxon>Carangaria</taxon>
        <taxon>Pleuronectiformes</taxon>
        <taxon>Pleuronectoidei</taxon>
        <taxon>Soleidae</taxon>
        <taxon>Solea</taxon>
    </lineage>
</organism>
<evidence type="ECO:0000256" key="5">
    <source>
        <dbReference type="ARBA" id="ARBA00023159"/>
    </source>
</evidence>
<gene>
    <name evidence="10" type="ORF">JOB18_023604</name>
</gene>
<evidence type="ECO:0000256" key="4">
    <source>
        <dbReference type="ARBA" id="ARBA00023015"/>
    </source>
</evidence>
<protein>
    <recommendedName>
        <fullName evidence="9">SS18 N-terminal domain-containing protein</fullName>
    </recommendedName>
</protein>
<evidence type="ECO:0000256" key="6">
    <source>
        <dbReference type="ARBA" id="ARBA00023163"/>
    </source>
</evidence>
<dbReference type="PANTHER" id="PTHR23107">
    <property type="entry name" value="SYNOVIAL SARCOMA ASSOCIATED SS18 PROTEIN"/>
    <property type="match status" value="1"/>
</dbReference>
<feature type="region of interest" description="Disordered" evidence="8">
    <location>
        <begin position="204"/>
        <end position="369"/>
    </location>
</feature>
<comment type="subcellular location">
    <subcellularLocation>
        <location evidence="1">Nucleus</location>
    </subcellularLocation>
</comment>
<evidence type="ECO:0000313" key="11">
    <source>
        <dbReference type="Proteomes" id="UP000693946"/>
    </source>
</evidence>